<dbReference type="GO" id="GO:0016020">
    <property type="term" value="C:membrane"/>
    <property type="evidence" value="ECO:0007669"/>
    <property type="project" value="TreeGrafter"/>
</dbReference>
<keyword evidence="2" id="KW-0732">Signal</keyword>
<evidence type="ECO:0000259" key="3">
    <source>
        <dbReference type="PROSITE" id="PS51677"/>
    </source>
</evidence>
<dbReference type="SUPFAM" id="SSF88713">
    <property type="entry name" value="Glycoside hydrolase/deacetylase"/>
    <property type="match status" value="1"/>
</dbReference>
<gene>
    <name evidence="4" type="ORF">H8709_09515</name>
</gene>
<dbReference type="CDD" id="cd10948">
    <property type="entry name" value="CE4_BsPdaA_like"/>
    <property type="match status" value="1"/>
</dbReference>
<dbReference type="Pfam" id="PF01522">
    <property type="entry name" value="Polysacc_deac_1"/>
    <property type="match status" value="1"/>
</dbReference>
<feature type="domain" description="NodB homology" evidence="3">
    <location>
        <begin position="135"/>
        <end position="315"/>
    </location>
</feature>
<dbReference type="Gene3D" id="3.20.20.370">
    <property type="entry name" value="Glycoside hydrolase/deacetylase"/>
    <property type="match status" value="1"/>
</dbReference>
<evidence type="ECO:0000313" key="4">
    <source>
        <dbReference type="EMBL" id="MBC8571063.1"/>
    </source>
</evidence>
<dbReference type="InterPro" id="IPR050248">
    <property type="entry name" value="Polysacc_deacetylase_ArnD"/>
</dbReference>
<comment type="caution">
    <text evidence="4">The sequence shown here is derived from an EMBL/GenBank/DDBJ whole genome shotgun (WGS) entry which is preliminary data.</text>
</comment>
<evidence type="ECO:0000256" key="1">
    <source>
        <dbReference type="SAM" id="MobiDB-lite"/>
    </source>
</evidence>
<dbReference type="GO" id="GO:0016810">
    <property type="term" value="F:hydrolase activity, acting on carbon-nitrogen (but not peptide) bonds"/>
    <property type="evidence" value="ECO:0007669"/>
    <property type="project" value="InterPro"/>
</dbReference>
<reference evidence="4" key="1">
    <citation type="submission" date="2020-08" db="EMBL/GenBank/DDBJ databases">
        <title>Genome public.</title>
        <authorList>
            <person name="Liu C."/>
            <person name="Sun Q."/>
        </authorList>
    </citation>
    <scope>NUCLEOTIDE SEQUENCE</scope>
    <source>
        <strain evidence="4">NSJ-54</strain>
    </source>
</reference>
<dbReference type="InterPro" id="IPR014235">
    <property type="entry name" value="Spore_PdaA"/>
</dbReference>
<feature type="signal peptide" evidence="2">
    <location>
        <begin position="1"/>
        <end position="17"/>
    </location>
</feature>
<dbReference type="GO" id="GO:0005975">
    <property type="term" value="P:carbohydrate metabolic process"/>
    <property type="evidence" value="ECO:0007669"/>
    <property type="project" value="InterPro"/>
</dbReference>
<dbReference type="InterPro" id="IPR011330">
    <property type="entry name" value="Glyco_hydro/deAcase_b/a-brl"/>
</dbReference>
<organism evidence="4 5">
    <name type="scientific">Zongyangia hominis</name>
    <dbReference type="NCBI Taxonomy" id="2763677"/>
    <lineage>
        <taxon>Bacteria</taxon>
        <taxon>Bacillati</taxon>
        <taxon>Bacillota</taxon>
        <taxon>Clostridia</taxon>
        <taxon>Eubacteriales</taxon>
        <taxon>Oscillospiraceae</taxon>
        <taxon>Zongyangia</taxon>
    </lineage>
</organism>
<feature type="chain" id="PRO_5038734302" evidence="2">
    <location>
        <begin position="18"/>
        <end position="319"/>
    </location>
</feature>
<feature type="compositionally biased region" description="Polar residues" evidence="1">
    <location>
        <begin position="67"/>
        <end position="77"/>
    </location>
</feature>
<dbReference type="Proteomes" id="UP000660861">
    <property type="component" value="Unassembled WGS sequence"/>
</dbReference>
<dbReference type="PANTHER" id="PTHR10587">
    <property type="entry name" value="GLYCOSYL TRANSFERASE-RELATED"/>
    <property type="match status" value="1"/>
</dbReference>
<evidence type="ECO:0000313" key="5">
    <source>
        <dbReference type="Proteomes" id="UP000660861"/>
    </source>
</evidence>
<dbReference type="PROSITE" id="PS51677">
    <property type="entry name" value="NODB"/>
    <property type="match status" value="1"/>
</dbReference>
<feature type="compositionally biased region" description="Low complexity" evidence="1">
    <location>
        <begin position="26"/>
        <end position="66"/>
    </location>
</feature>
<sequence>MIAVGLCLALVLSFAMVGCTNKDKNNGSSSSSAPITTTTTTTTTSGNTTSEPTTSGTTTGNGTDSGAITSTPESQEPSAPALQSDLAGLANLPTKAQGWGQGVEVNDKNQPTGSIMFQEKYGKYNAYYIAPDEGNHIYLTFDEGYENGYTSQILDVLKEKKCSAVFFVTYDYVSKNADLVKRMIDEGHVVGNHSYTHPHFPETSLEKAQEDIVKLHDYVKENFGYTMTLFRFPYGEFSEQMLGLLDSLGYKTLFWSWAYKDWDVNNQPDTASAYEKICKGEHPGAIYLLHAVSKTNTAILGDVIDHMRQSGYNVAKFAL</sequence>
<proteinExistence type="predicted"/>
<keyword evidence="5" id="KW-1185">Reference proteome</keyword>
<accession>A0A926EC30</accession>
<name>A0A926EC30_9FIRM</name>
<protein>
    <submittedName>
        <fullName evidence="4">Polysaccharide deacetylase family protein</fullName>
    </submittedName>
</protein>
<feature type="region of interest" description="Disordered" evidence="1">
    <location>
        <begin position="23"/>
        <end position="82"/>
    </location>
</feature>
<dbReference type="InterPro" id="IPR002509">
    <property type="entry name" value="NODB_dom"/>
</dbReference>
<dbReference type="EMBL" id="JACRTC010000006">
    <property type="protein sequence ID" value="MBC8571063.1"/>
    <property type="molecule type" value="Genomic_DNA"/>
</dbReference>
<dbReference type="AlphaFoldDB" id="A0A926EC30"/>
<dbReference type="PANTHER" id="PTHR10587:SF78">
    <property type="entry name" value="PEPTIDOGLYCAN-N-ACETYLMURAMIC ACID DEACETYLASE PDAA"/>
    <property type="match status" value="1"/>
</dbReference>
<evidence type="ECO:0000256" key="2">
    <source>
        <dbReference type="SAM" id="SignalP"/>
    </source>
</evidence>